<accession>A0A084JEL6</accession>
<reference evidence="4 5" key="1">
    <citation type="submission" date="2014-07" db="EMBL/GenBank/DDBJ databases">
        <title>Draft genome of Clostridium celerecrescens 152B isolated from sediments associated with methane hydrate from Krishna Godavari basin.</title>
        <authorList>
            <person name="Honkalas V.S."/>
            <person name="Dabir A.P."/>
            <person name="Arora P."/>
            <person name="Dhakephalkar P.K."/>
        </authorList>
    </citation>
    <scope>NUCLEOTIDE SEQUENCE [LARGE SCALE GENOMIC DNA]</scope>
    <source>
        <strain evidence="4 5">152B</strain>
    </source>
</reference>
<evidence type="ECO:0000256" key="1">
    <source>
        <dbReference type="ARBA" id="ARBA00022729"/>
    </source>
</evidence>
<feature type="chain" id="PRO_5001777125" evidence="3">
    <location>
        <begin position="25"/>
        <end position="362"/>
    </location>
</feature>
<evidence type="ECO:0000256" key="2">
    <source>
        <dbReference type="SAM" id="MobiDB-lite"/>
    </source>
</evidence>
<evidence type="ECO:0000313" key="5">
    <source>
        <dbReference type="Proteomes" id="UP000028525"/>
    </source>
</evidence>
<dbReference type="PANTHER" id="PTHR30006:SF2">
    <property type="entry name" value="ABC TRANSPORTER SUBSTRATE-BINDING PROTEIN"/>
    <property type="match status" value="1"/>
</dbReference>
<feature type="region of interest" description="Disordered" evidence="2">
    <location>
        <begin position="22"/>
        <end position="46"/>
    </location>
</feature>
<dbReference type="Gene3D" id="3.40.190.10">
    <property type="entry name" value="Periplasmic binding protein-like II"/>
    <property type="match status" value="2"/>
</dbReference>
<sequence length="362" mass="39283">MKKTVKISAVLLAMALAATGCSSGKQTDNNTTADPGKTEAAAQTPGGEDPVLVVYTARGESLNNAVIPEFEKDTGIKVEVVVAGTGELLKRAQSEKANPLGDIFWVADQTMLSASKDLFMEYVSPEDGSMIDAFKNTTGYFTPAFADPTVMIVNKDLKGDMKIDGFEDLLNPELKGKIAFGDPVNSSSAFQSLLAMLYGMGKDGDPLSDEAWAYVDKFIANLDGKMCNSSSQVYKGVAEGEYVVGLTWEDPAANYVKEGAAVEVVFPIEGAIFPGESVQILKDCKHPENAKKFVDYMLSEKIQNAVGSTLTVRPLRKDATLADYMKPQSEIKLFDNYDEGWVAEHKLEITNLFSEHMETSMD</sequence>
<organism evidence="4 5">
    <name type="scientific">Lacrimispora celerecrescens</name>
    <dbReference type="NCBI Taxonomy" id="29354"/>
    <lineage>
        <taxon>Bacteria</taxon>
        <taxon>Bacillati</taxon>
        <taxon>Bacillota</taxon>
        <taxon>Clostridia</taxon>
        <taxon>Lachnospirales</taxon>
        <taxon>Lachnospiraceae</taxon>
        <taxon>Lacrimispora</taxon>
    </lineage>
</organism>
<dbReference type="PIRSF" id="PIRSF002825">
    <property type="entry name" value="CfbpA"/>
    <property type="match status" value="1"/>
</dbReference>
<dbReference type="GO" id="GO:0030976">
    <property type="term" value="F:thiamine pyrophosphate binding"/>
    <property type="evidence" value="ECO:0007669"/>
    <property type="project" value="TreeGrafter"/>
</dbReference>
<proteinExistence type="predicted"/>
<evidence type="ECO:0000313" key="4">
    <source>
        <dbReference type="EMBL" id="KEZ87400.1"/>
    </source>
</evidence>
<keyword evidence="5" id="KW-1185">Reference proteome</keyword>
<dbReference type="Proteomes" id="UP000028525">
    <property type="component" value="Unassembled WGS sequence"/>
</dbReference>
<dbReference type="STRING" id="29354.IO98_21255"/>
<name>A0A084JEL6_9FIRM</name>
<dbReference type="GO" id="GO:0030975">
    <property type="term" value="F:thiamine binding"/>
    <property type="evidence" value="ECO:0007669"/>
    <property type="project" value="TreeGrafter"/>
</dbReference>
<dbReference type="GO" id="GO:0030288">
    <property type="term" value="C:outer membrane-bounded periplasmic space"/>
    <property type="evidence" value="ECO:0007669"/>
    <property type="project" value="TreeGrafter"/>
</dbReference>
<feature type="compositionally biased region" description="Polar residues" evidence="2">
    <location>
        <begin position="22"/>
        <end position="33"/>
    </location>
</feature>
<protein>
    <submittedName>
        <fullName evidence="4">Iron ABC transporter substrate-binding protein</fullName>
    </submittedName>
</protein>
<gene>
    <name evidence="4" type="ORF">IO98_21255</name>
</gene>
<dbReference type="PANTHER" id="PTHR30006">
    <property type="entry name" value="THIAMINE-BINDING PERIPLASMIC PROTEIN-RELATED"/>
    <property type="match status" value="1"/>
</dbReference>
<dbReference type="InterPro" id="IPR006059">
    <property type="entry name" value="SBP"/>
</dbReference>
<dbReference type="InterPro" id="IPR026045">
    <property type="entry name" value="Ferric-bd"/>
</dbReference>
<dbReference type="Pfam" id="PF13416">
    <property type="entry name" value="SBP_bac_8"/>
    <property type="match status" value="1"/>
</dbReference>
<dbReference type="AlphaFoldDB" id="A0A084JEL6"/>
<dbReference type="PROSITE" id="PS51257">
    <property type="entry name" value="PROKAR_LIPOPROTEIN"/>
    <property type="match status" value="1"/>
</dbReference>
<dbReference type="OrthoDB" id="9791045at2"/>
<comment type="caution">
    <text evidence="4">The sequence shown here is derived from an EMBL/GenBank/DDBJ whole genome shotgun (WGS) entry which is preliminary data.</text>
</comment>
<feature type="signal peptide" evidence="3">
    <location>
        <begin position="1"/>
        <end position="24"/>
    </location>
</feature>
<evidence type="ECO:0000256" key="3">
    <source>
        <dbReference type="SAM" id="SignalP"/>
    </source>
</evidence>
<keyword evidence="1 3" id="KW-0732">Signal</keyword>
<dbReference type="EMBL" id="JPME01000035">
    <property type="protein sequence ID" value="KEZ87400.1"/>
    <property type="molecule type" value="Genomic_DNA"/>
</dbReference>
<dbReference type="SUPFAM" id="SSF53850">
    <property type="entry name" value="Periplasmic binding protein-like II"/>
    <property type="match status" value="1"/>
</dbReference>
<dbReference type="GO" id="GO:0015888">
    <property type="term" value="P:thiamine transport"/>
    <property type="evidence" value="ECO:0007669"/>
    <property type="project" value="TreeGrafter"/>
</dbReference>